<name>A0A6P4JU60_DROKI</name>
<dbReference type="InterPro" id="IPR004145">
    <property type="entry name" value="DUF243"/>
</dbReference>
<dbReference type="RefSeq" id="XP_017038199.1">
    <property type="nucleotide sequence ID" value="XM_017182710.3"/>
</dbReference>
<dbReference type="PANTHER" id="PTHR31927:SF2">
    <property type="entry name" value="FI07246P-RELATED"/>
    <property type="match status" value="1"/>
</dbReference>
<dbReference type="GO" id="GO:0040003">
    <property type="term" value="P:chitin-based cuticle development"/>
    <property type="evidence" value="ECO:0007669"/>
    <property type="project" value="TreeGrafter"/>
</dbReference>
<feature type="domain" description="DUF243" evidence="2">
    <location>
        <begin position="89"/>
        <end position="188"/>
    </location>
</feature>
<dbReference type="SMART" id="SM00690">
    <property type="entry name" value="DM5"/>
    <property type="match status" value="1"/>
</dbReference>
<dbReference type="PANTHER" id="PTHR31927">
    <property type="entry name" value="FI07246P-RELATED-RELATED"/>
    <property type="match status" value="1"/>
</dbReference>
<organism evidence="3 4">
    <name type="scientific">Drosophila kikkawai</name>
    <name type="common">Fruit fly</name>
    <dbReference type="NCBI Taxonomy" id="30033"/>
    <lineage>
        <taxon>Eukaryota</taxon>
        <taxon>Metazoa</taxon>
        <taxon>Ecdysozoa</taxon>
        <taxon>Arthropoda</taxon>
        <taxon>Hexapoda</taxon>
        <taxon>Insecta</taxon>
        <taxon>Pterygota</taxon>
        <taxon>Neoptera</taxon>
        <taxon>Endopterygota</taxon>
        <taxon>Diptera</taxon>
        <taxon>Brachycera</taxon>
        <taxon>Muscomorpha</taxon>
        <taxon>Ephydroidea</taxon>
        <taxon>Drosophilidae</taxon>
        <taxon>Drosophila</taxon>
        <taxon>Sophophora</taxon>
    </lineage>
</organism>
<keyword evidence="3" id="KW-1185">Reference proteome</keyword>
<dbReference type="AlphaFoldDB" id="A0A6P4JU60"/>
<protein>
    <submittedName>
        <fullName evidence="4">Uncharacterized protein TwdlY</fullName>
    </submittedName>
</protein>
<evidence type="ECO:0000256" key="1">
    <source>
        <dbReference type="SAM" id="SignalP"/>
    </source>
</evidence>
<dbReference type="Pfam" id="PF03103">
    <property type="entry name" value="DUF243"/>
    <property type="match status" value="1"/>
</dbReference>
<proteinExistence type="predicted"/>
<evidence type="ECO:0000313" key="4">
    <source>
        <dbReference type="RefSeq" id="XP_017038199.1"/>
    </source>
</evidence>
<dbReference type="GO" id="GO:0008010">
    <property type="term" value="F:structural constituent of chitin-based larval cuticle"/>
    <property type="evidence" value="ECO:0007669"/>
    <property type="project" value="TreeGrafter"/>
</dbReference>
<evidence type="ECO:0000259" key="2">
    <source>
        <dbReference type="SMART" id="SM00690"/>
    </source>
</evidence>
<keyword evidence="1" id="KW-0732">Signal</keyword>
<evidence type="ECO:0000313" key="3">
    <source>
        <dbReference type="Proteomes" id="UP001652661"/>
    </source>
</evidence>
<accession>A0A6P4JU60</accession>
<dbReference type="Proteomes" id="UP001652661">
    <property type="component" value="Chromosome X"/>
</dbReference>
<feature type="chain" id="PRO_5028402444" evidence="1">
    <location>
        <begin position="20"/>
        <end position="256"/>
    </location>
</feature>
<reference evidence="4" key="1">
    <citation type="submission" date="2025-08" db="UniProtKB">
        <authorList>
            <consortium name="RefSeq"/>
        </authorList>
    </citation>
    <scope>IDENTIFICATION</scope>
    <source>
        <strain evidence="4">14028-0561.14</strain>
        <tissue evidence="4">Whole fly</tissue>
    </source>
</reference>
<dbReference type="GO" id="GO:0062129">
    <property type="term" value="C:chitin-based extracellular matrix"/>
    <property type="evidence" value="ECO:0007669"/>
    <property type="project" value="TreeGrafter"/>
</dbReference>
<gene>
    <name evidence="4" type="primary">TwdlY</name>
</gene>
<feature type="signal peptide" evidence="1">
    <location>
        <begin position="1"/>
        <end position="19"/>
    </location>
</feature>
<sequence>MFVQQVLLGCLLLVAATQARPQYGYEHPVGGIGSPSDIFLGGGGSSSSGLGIGGSGIGSGSGSDTGLVAIQPHRGGDKYLPPASTTQAPIINKKFYLVSAPEDHSNDGKVKHLVLGRPQKNYRVVFIKAPAGDNANVKYSAEFAPQEEKTVIYVLSKKDNDLDASDVATPAPTQPSKPEVFFIKYKTDDEAKQAQQEIQGQYDKLGGTNEYQEDNNAPITSVIGSLDGLNPDGSYNYRQIANRPPSAQYLPSLLKH</sequence>
<dbReference type="OrthoDB" id="6376010at2759"/>